<gene>
    <name evidence="1" type="ORF">JTE90_019242</name>
</gene>
<evidence type="ECO:0000313" key="2">
    <source>
        <dbReference type="Proteomes" id="UP000827092"/>
    </source>
</evidence>
<evidence type="ECO:0000313" key="1">
    <source>
        <dbReference type="EMBL" id="KAG8187032.1"/>
    </source>
</evidence>
<dbReference type="Proteomes" id="UP000827092">
    <property type="component" value="Unassembled WGS sequence"/>
</dbReference>
<protein>
    <submittedName>
        <fullName evidence="1">Uncharacterized protein</fullName>
    </submittedName>
</protein>
<sequence>MTRQFRLYTADGIRSACDHLRVAGAAETRHLHEKRCPFYLVCPTCVNYPPHLLTPTRPKLERLKTPLSVEFNGT</sequence>
<name>A0AAV6URT7_9ARAC</name>
<dbReference type="AlphaFoldDB" id="A0AAV6URT7"/>
<dbReference type="EMBL" id="JAFNEN010000281">
    <property type="protein sequence ID" value="KAG8187032.1"/>
    <property type="molecule type" value="Genomic_DNA"/>
</dbReference>
<keyword evidence="2" id="KW-1185">Reference proteome</keyword>
<reference evidence="1 2" key="1">
    <citation type="journal article" date="2022" name="Nat. Ecol. Evol.">
        <title>A masculinizing supergene underlies an exaggerated male reproductive morph in a spider.</title>
        <authorList>
            <person name="Hendrickx F."/>
            <person name="De Corte Z."/>
            <person name="Sonet G."/>
            <person name="Van Belleghem S.M."/>
            <person name="Kostlbacher S."/>
            <person name="Vangestel C."/>
        </authorList>
    </citation>
    <scope>NUCLEOTIDE SEQUENCE [LARGE SCALE GENOMIC DNA]</scope>
    <source>
        <strain evidence="1">W744_W776</strain>
    </source>
</reference>
<proteinExistence type="predicted"/>
<comment type="caution">
    <text evidence="1">The sequence shown here is derived from an EMBL/GenBank/DDBJ whole genome shotgun (WGS) entry which is preliminary data.</text>
</comment>
<accession>A0AAV6URT7</accession>
<organism evidence="1 2">
    <name type="scientific">Oedothorax gibbosus</name>
    <dbReference type="NCBI Taxonomy" id="931172"/>
    <lineage>
        <taxon>Eukaryota</taxon>
        <taxon>Metazoa</taxon>
        <taxon>Ecdysozoa</taxon>
        <taxon>Arthropoda</taxon>
        <taxon>Chelicerata</taxon>
        <taxon>Arachnida</taxon>
        <taxon>Araneae</taxon>
        <taxon>Araneomorphae</taxon>
        <taxon>Entelegynae</taxon>
        <taxon>Araneoidea</taxon>
        <taxon>Linyphiidae</taxon>
        <taxon>Erigoninae</taxon>
        <taxon>Oedothorax</taxon>
    </lineage>
</organism>